<reference evidence="1" key="1">
    <citation type="journal article" date="2020" name="Nature">
        <title>Giant virus diversity and host interactions through global metagenomics.</title>
        <authorList>
            <person name="Schulz F."/>
            <person name="Roux S."/>
            <person name="Paez-Espino D."/>
            <person name="Jungbluth S."/>
            <person name="Walsh D.A."/>
            <person name="Denef V.J."/>
            <person name="McMahon K.D."/>
            <person name="Konstantinidis K.T."/>
            <person name="Eloe-Fadrosh E.A."/>
            <person name="Kyrpides N.C."/>
            <person name="Woyke T."/>
        </authorList>
    </citation>
    <scope>NUCLEOTIDE SEQUENCE</scope>
    <source>
        <strain evidence="1">GVMAG-M-3300021963-12</strain>
    </source>
</reference>
<name>A0A6C0CUX6_9ZZZZ</name>
<dbReference type="InterPro" id="IPR036249">
    <property type="entry name" value="Thioredoxin-like_sf"/>
</dbReference>
<evidence type="ECO:0008006" key="2">
    <source>
        <dbReference type="Google" id="ProtNLM"/>
    </source>
</evidence>
<protein>
    <recommendedName>
        <fullName evidence="2">Thioredoxin domain-containing protein</fullName>
    </recommendedName>
</protein>
<dbReference type="SUPFAM" id="SSF52833">
    <property type="entry name" value="Thioredoxin-like"/>
    <property type="match status" value="1"/>
</dbReference>
<proteinExistence type="predicted"/>
<dbReference type="EMBL" id="MN739481">
    <property type="protein sequence ID" value="QHT07305.1"/>
    <property type="molecule type" value="Genomic_DNA"/>
</dbReference>
<dbReference type="Gene3D" id="3.40.30.10">
    <property type="entry name" value="Glutaredoxin"/>
    <property type="match status" value="1"/>
</dbReference>
<dbReference type="AlphaFoldDB" id="A0A6C0CUX6"/>
<dbReference type="CDD" id="cd02961">
    <property type="entry name" value="PDI_a_family"/>
    <property type="match status" value="1"/>
</dbReference>
<organism evidence="1">
    <name type="scientific">viral metagenome</name>
    <dbReference type="NCBI Taxonomy" id="1070528"/>
    <lineage>
        <taxon>unclassified sequences</taxon>
        <taxon>metagenomes</taxon>
        <taxon>organismal metagenomes</taxon>
    </lineage>
</organism>
<accession>A0A6C0CUX6</accession>
<sequence length="149" mass="16924">MNNILQTALWVGATFILLVVIFRVVKGYYPASNFIIEDPPIEHNGLDEDQARFMFFYTTWCPWSVKAQKPWKSFKQILKNNPTKYGGKTILFEDINAESDKGKAALYNVKQYPTFKLETSKKVFVLEAVPDPATFDVFLAGTLGKKSSS</sequence>
<evidence type="ECO:0000313" key="1">
    <source>
        <dbReference type="EMBL" id="QHT07305.1"/>
    </source>
</evidence>